<dbReference type="Proteomes" id="UP000256328">
    <property type="component" value="Unassembled WGS sequence"/>
</dbReference>
<feature type="region of interest" description="Disordered" evidence="1">
    <location>
        <begin position="814"/>
        <end position="942"/>
    </location>
</feature>
<dbReference type="PANTHER" id="PTHR39601:SF2">
    <property type="entry name" value="CHORIOGENIN HMINOR"/>
    <property type="match status" value="1"/>
</dbReference>
<comment type="caution">
    <text evidence="3">The sequence shown here is derived from an EMBL/GenBank/DDBJ whole genome shotgun (WGS) entry which is preliminary data.</text>
</comment>
<reference evidence="3 4" key="1">
    <citation type="journal article" date="2018" name="IMA Fungus">
        <title>IMA Genome-F 9: Draft genome sequence of Annulohypoxylon stygium, Aspergillus mulundensis, Berkeleyomyces basicola (syn. Thielaviopsis basicola), Ceratocystis smalleyi, two Cercospora beticola strains, Coleophoma cylindrospora, Fusarium fracticaudum, Phialophora cf. hyalina, and Morchella septimelata.</title>
        <authorList>
            <person name="Wingfield B.D."/>
            <person name="Bills G.F."/>
            <person name="Dong Y."/>
            <person name="Huang W."/>
            <person name="Nel W.J."/>
            <person name="Swalarsk-Parry B.S."/>
            <person name="Vaghefi N."/>
            <person name="Wilken P.M."/>
            <person name="An Z."/>
            <person name="de Beer Z.W."/>
            <person name="De Vos L."/>
            <person name="Chen L."/>
            <person name="Duong T.A."/>
            <person name="Gao Y."/>
            <person name="Hammerbacher A."/>
            <person name="Kikkert J.R."/>
            <person name="Li Y."/>
            <person name="Li H."/>
            <person name="Li K."/>
            <person name="Li Q."/>
            <person name="Liu X."/>
            <person name="Ma X."/>
            <person name="Naidoo K."/>
            <person name="Pethybridge S.J."/>
            <person name="Sun J."/>
            <person name="Steenkamp E.T."/>
            <person name="van der Nest M.A."/>
            <person name="van Wyk S."/>
            <person name="Wingfield M.J."/>
            <person name="Xiong C."/>
            <person name="Yue Q."/>
            <person name="Zhang X."/>
        </authorList>
    </citation>
    <scope>NUCLEOTIDE SEQUENCE [LARGE SCALE GENOMIC DNA]</scope>
    <source>
        <strain evidence="3 4">BP5796</strain>
    </source>
</reference>
<feature type="compositionally biased region" description="Polar residues" evidence="1">
    <location>
        <begin position="295"/>
        <end position="316"/>
    </location>
</feature>
<protein>
    <recommendedName>
        <fullName evidence="2">DUF8004 domain-containing protein</fullName>
    </recommendedName>
</protein>
<dbReference type="AlphaFoldDB" id="A0A3D8RVC5"/>
<evidence type="ECO:0000313" key="4">
    <source>
        <dbReference type="Proteomes" id="UP000256328"/>
    </source>
</evidence>
<dbReference type="OrthoDB" id="5300331at2759"/>
<dbReference type="InterPro" id="IPR058317">
    <property type="entry name" value="DUF8004"/>
</dbReference>
<organism evidence="3 4">
    <name type="scientific">Coleophoma crateriformis</name>
    <dbReference type="NCBI Taxonomy" id="565419"/>
    <lineage>
        <taxon>Eukaryota</taxon>
        <taxon>Fungi</taxon>
        <taxon>Dikarya</taxon>
        <taxon>Ascomycota</taxon>
        <taxon>Pezizomycotina</taxon>
        <taxon>Leotiomycetes</taxon>
        <taxon>Helotiales</taxon>
        <taxon>Dermateaceae</taxon>
        <taxon>Coleophoma</taxon>
    </lineage>
</organism>
<feature type="region of interest" description="Disordered" evidence="1">
    <location>
        <begin position="1"/>
        <end position="186"/>
    </location>
</feature>
<feature type="compositionally biased region" description="Pro residues" evidence="1">
    <location>
        <begin position="80"/>
        <end position="90"/>
    </location>
</feature>
<keyword evidence="4" id="KW-1185">Reference proteome</keyword>
<gene>
    <name evidence="3" type="ORF">BP5796_05778</name>
</gene>
<feature type="compositionally biased region" description="Polar residues" evidence="1">
    <location>
        <begin position="111"/>
        <end position="121"/>
    </location>
</feature>
<accession>A0A3D8RVC5</accession>
<name>A0A3D8RVC5_9HELO</name>
<feature type="domain" description="DUF8004" evidence="2">
    <location>
        <begin position="403"/>
        <end position="496"/>
    </location>
</feature>
<dbReference type="PANTHER" id="PTHR39601">
    <property type="entry name" value="CHORIOGENIN HMINOR"/>
    <property type="match status" value="1"/>
</dbReference>
<feature type="compositionally biased region" description="Basic and acidic residues" evidence="1">
    <location>
        <begin position="43"/>
        <end position="52"/>
    </location>
</feature>
<feature type="region of interest" description="Disordered" evidence="1">
    <location>
        <begin position="266"/>
        <end position="316"/>
    </location>
</feature>
<evidence type="ECO:0000313" key="3">
    <source>
        <dbReference type="EMBL" id="RDW77926.1"/>
    </source>
</evidence>
<evidence type="ECO:0000256" key="1">
    <source>
        <dbReference type="SAM" id="MobiDB-lite"/>
    </source>
</evidence>
<sequence>MSKRDSLLGRKSTRLQRLSAYLPNLNTSESKRSQAPPLPARKALPERSRRPSESPSPPLPPLPSSAPADLTEHASKLQKPTPPARSPPRLPADANGSSPNSITPGRLTKVRPQSPNASPRGSPSVRAAGRRGSLVPPPVFNDMLGGRTVSAPVASEEANKLSRRSWMPGGKSRNTSQNTNTHNHSPAPPAWIIAGEHKIDYGLTSLTHGEKIPELWDEDKGDTFVYLFPRSSGCGASFKVSSMLLSSSQPLLNLIHGDIYAGRPRAASPSGRTWPLDEAAPNPSLRGPGTPPYTPKTNPLDNISNSDGSADSMTSLSDPPREIHLYFPGILILPAATGQELPPEDIQSLIGVRNLFAFLTGQPLVATRECHSLYRIFMAIAALLKQFDFTNFDGSTYGEAADASFRFFMHELKLADVTHSREKTLEALVLGERMRSMELYTEAFAHAAGKYASIMSIKSPLYEELSVHTRHRLERASLDLRQRQQAAEIRLTDFEFPSMFSGIGNSTSRPEARAVNFKSWKANFLAFRKALLSHYKHLHGQWPPKASSKKNQFEENGLNRLVLKGLYKDLSDLYDLLANREALTTRHYDASDDAEVTNIEPTITVLRTVLGEYDRSSPPVQPPIPFDVPRIPTMASINPTYPSLSPKDQHKMSTRKLKSHEMLLLLAKSHNLDCDYKTPFLEMYKAFEEKEAKGKNSQELADQRYGHWLFLYAVIQSLPMLVVDVPGLHYTSGAEYFLCEPPLGNAPWMDEASVKMAWYGVQGGAGVVSLPSDVVVHGVEGIYRRSHCWTVAEKWISEGEQEALSAPAALTEDFGGILSPLEPPPGFGEAGSRPSSRGRDRSDSQGSLSPYASDNERRSRSRTSYRASQRNSIALGLEQLPIPSGMGASTEYRPNMGSRHGSASRGASPGPGMMGHGQMRSISRSRGDSPTTEANRGSTFDDILGTSLKAPVERKERRKSFISFGDF</sequence>
<dbReference type="Pfam" id="PF26013">
    <property type="entry name" value="DUF8004"/>
    <property type="match status" value="1"/>
</dbReference>
<feature type="compositionally biased region" description="Pro residues" evidence="1">
    <location>
        <begin position="54"/>
        <end position="64"/>
    </location>
</feature>
<dbReference type="EMBL" id="PDLN01000008">
    <property type="protein sequence ID" value="RDW77926.1"/>
    <property type="molecule type" value="Genomic_DNA"/>
</dbReference>
<feature type="compositionally biased region" description="Polar residues" evidence="1">
    <location>
        <begin position="920"/>
        <end position="938"/>
    </location>
</feature>
<evidence type="ECO:0000259" key="2">
    <source>
        <dbReference type="Pfam" id="PF26013"/>
    </source>
</evidence>
<feature type="compositionally biased region" description="Low complexity" evidence="1">
    <location>
        <begin position="897"/>
        <end position="911"/>
    </location>
</feature>
<feature type="compositionally biased region" description="Low complexity" evidence="1">
    <location>
        <begin position="174"/>
        <end position="185"/>
    </location>
</feature>
<proteinExistence type="predicted"/>